<name>A0A919XPS0_9BACL</name>
<evidence type="ECO:0000313" key="1">
    <source>
        <dbReference type="EMBL" id="GIO34680.1"/>
    </source>
</evidence>
<dbReference type="RefSeq" id="WP_160045604.1">
    <property type="nucleotide sequence ID" value="NZ_BORQ01000012.1"/>
</dbReference>
<comment type="caution">
    <text evidence="1">The sequence shown here is derived from an EMBL/GenBank/DDBJ whole genome shotgun (WGS) entry which is preliminary data.</text>
</comment>
<dbReference type="Proteomes" id="UP000679779">
    <property type="component" value="Unassembled WGS sequence"/>
</dbReference>
<organism evidence="1 2">
    <name type="scientific">Paenibacillus albilobatus</name>
    <dbReference type="NCBI Taxonomy" id="2716884"/>
    <lineage>
        <taxon>Bacteria</taxon>
        <taxon>Bacillati</taxon>
        <taxon>Bacillota</taxon>
        <taxon>Bacilli</taxon>
        <taxon>Bacillales</taxon>
        <taxon>Paenibacillaceae</taxon>
        <taxon>Paenibacillus</taxon>
    </lineage>
</organism>
<protein>
    <submittedName>
        <fullName evidence="1">Uncharacterized protein</fullName>
    </submittedName>
</protein>
<sequence>MNGPLYEGKPLTIGVIGEPPEVRETNISFVALGLEELAKNPEKLSSRFDAVFITKDYFREASEPEYKKAFKEANIPYIFIKLDKLIVAYTVEELTYDDVPDAFNHQFAFGIDHPPGGEETHWGFGLYNDTENEANVKTTYSTIFRTIESKSINE</sequence>
<accession>A0A919XPS0</accession>
<keyword evidence="2" id="KW-1185">Reference proteome</keyword>
<evidence type="ECO:0000313" key="2">
    <source>
        <dbReference type="Proteomes" id="UP000679779"/>
    </source>
</evidence>
<dbReference type="EMBL" id="BORQ01000012">
    <property type="protein sequence ID" value="GIO34680.1"/>
    <property type="molecule type" value="Genomic_DNA"/>
</dbReference>
<proteinExistence type="predicted"/>
<gene>
    <name evidence="1" type="ORF">J2TS6_58210</name>
</gene>
<reference evidence="1" key="1">
    <citation type="submission" date="2021-03" db="EMBL/GenBank/DDBJ databases">
        <title>Antimicrobial resistance genes in bacteria isolated from Japanese honey, and their potential for conferring macrolide and lincosamide resistance in the American foulbrood pathogen Paenibacillus larvae.</title>
        <authorList>
            <person name="Okamoto M."/>
            <person name="Kumagai M."/>
            <person name="Kanamori H."/>
            <person name="Takamatsu D."/>
        </authorList>
    </citation>
    <scope>NUCLEOTIDE SEQUENCE</scope>
    <source>
        <strain evidence="1">J2TS6</strain>
    </source>
</reference>
<dbReference type="AlphaFoldDB" id="A0A919XPS0"/>